<feature type="signal peptide" evidence="2">
    <location>
        <begin position="1"/>
        <end position="24"/>
    </location>
</feature>
<feature type="region of interest" description="Disordered" evidence="1">
    <location>
        <begin position="20"/>
        <end position="72"/>
    </location>
</feature>
<accession>A0ABV5QV64</accession>
<dbReference type="Proteomes" id="UP001589716">
    <property type="component" value="Unassembled WGS sequence"/>
</dbReference>
<reference evidence="3 4" key="1">
    <citation type="submission" date="2024-09" db="EMBL/GenBank/DDBJ databases">
        <authorList>
            <person name="Sun Q."/>
            <person name="Mori K."/>
        </authorList>
    </citation>
    <scope>NUCLEOTIDE SEQUENCE [LARGE SCALE GENOMIC DNA]</scope>
    <source>
        <strain evidence="3 4">JCM 4414</strain>
    </source>
</reference>
<evidence type="ECO:0000256" key="2">
    <source>
        <dbReference type="SAM" id="SignalP"/>
    </source>
</evidence>
<sequence length="72" mass="6553">MHRVLGAAAVAGAAALASAAPASAAPAPADPRLPLLGLLAPDQGPGSGGGDAAETTIAGNSSESVIGHTTAG</sequence>
<dbReference type="RefSeq" id="WP_345491067.1">
    <property type="nucleotide sequence ID" value="NZ_BAAAWU010000001.1"/>
</dbReference>
<feature type="compositionally biased region" description="Low complexity" evidence="1">
    <location>
        <begin position="20"/>
        <end position="44"/>
    </location>
</feature>
<keyword evidence="4" id="KW-1185">Reference proteome</keyword>
<evidence type="ECO:0000256" key="1">
    <source>
        <dbReference type="SAM" id="MobiDB-lite"/>
    </source>
</evidence>
<proteinExistence type="predicted"/>
<feature type="chain" id="PRO_5047538059" description="ATP-binding protein" evidence="2">
    <location>
        <begin position="25"/>
        <end position="72"/>
    </location>
</feature>
<evidence type="ECO:0000313" key="4">
    <source>
        <dbReference type="Proteomes" id="UP001589716"/>
    </source>
</evidence>
<gene>
    <name evidence="3" type="ORF">ACFFTP_20365</name>
</gene>
<evidence type="ECO:0008006" key="5">
    <source>
        <dbReference type="Google" id="ProtNLM"/>
    </source>
</evidence>
<evidence type="ECO:0000313" key="3">
    <source>
        <dbReference type="EMBL" id="MFB9556531.1"/>
    </source>
</evidence>
<comment type="caution">
    <text evidence="3">The sequence shown here is derived from an EMBL/GenBank/DDBJ whole genome shotgun (WGS) entry which is preliminary data.</text>
</comment>
<dbReference type="EMBL" id="JBHMCT010000012">
    <property type="protein sequence ID" value="MFB9556531.1"/>
    <property type="molecule type" value="Genomic_DNA"/>
</dbReference>
<organism evidence="3 4">
    <name type="scientific">Streptomyces roseoviridis</name>
    <dbReference type="NCBI Taxonomy" id="67361"/>
    <lineage>
        <taxon>Bacteria</taxon>
        <taxon>Bacillati</taxon>
        <taxon>Actinomycetota</taxon>
        <taxon>Actinomycetes</taxon>
        <taxon>Kitasatosporales</taxon>
        <taxon>Streptomycetaceae</taxon>
        <taxon>Streptomyces</taxon>
    </lineage>
</organism>
<protein>
    <recommendedName>
        <fullName evidence="5">ATP-binding protein</fullName>
    </recommendedName>
</protein>
<name>A0ABV5QV64_9ACTN</name>
<keyword evidence="2" id="KW-0732">Signal</keyword>